<gene>
    <name evidence="1" type="ORF">AEK19_MT0379</name>
</gene>
<keyword evidence="1" id="KW-0496">Mitochondrion</keyword>
<evidence type="ECO:0000313" key="1">
    <source>
        <dbReference type="EMBL" id="ART30651.1"/>
    </source>
</evidence>
<dbReference type="EMBL" id="KY774314">
    <property type="protein sequence ID" value="ART30651.1"/>
    <property type="molecule type" value="Genomic_DNA"/>
</dbReference>
<geneLocation type="mitochondrion" evidence="1"/>
<reference evidence="1" key="1">
    <citation type="submission" date="2017-03" db="EMBL/GenBank/DDBJ databases">
        <title>The mitochondrial genome of the carnivorous plant Utricularia reniformis (Lentibulariaceae): structure, comparative analysis and evolutionary landmarks.</title>
        <authorList>
            <person name="Silva S.R."/>
            <person name="Alvarenga D.O."/>
            <person name="Michael T.P."/>
            <person name="Miranda V.F.O."/>
            <person name="Varani A.M."/>
        </authorList>
    </citation>
    <scope>NUCLEOTIDE SEQUENCE</scope>
</reference>
<name>A0A1Y0AZU4_9LAMI</name>
<sequence length="52" mass="5918">MELDAIEEDPGRSTSMIRLVTCPKAILKFTPLARCSSFLLFRFIICKQPSSR</sequence>
<dbReference type="AlphaFoldDB" id="A0A1Y0AZU4"/>
<protein>
    <submittedName>
        <fullName evidence="1">Uncharacterized protein</fullName>
    </submittedName>
</protein>
<accession>A0A1Y0AZU4</accession>
<proteinExistence type="predicted"/>
<organism evidence="1">
    <name type="scientific">Utricularia reniformis</name>
    <dbReference type="NCBI Taxonomy" id="192314"/>
    <lineage>
        <taxon>Eukaryota</taxon>
        <taxon>Viridiplantae</taxon>
        <taxon>Streptophyta</taxon>
        <taxon>Embryophyta</taxon>
        <taxon>Tracheophyta</taxon>
        <taxon>Spermatophyta</taxon>
        <taxon>Magnoliopsida</taxon>
        <taxon>eudicotyledons</taxon>
        <taxon>Gunneridae</taxon>
        <taxon>Pentapetalae</taxon>
        <taxon>asterids</taxon>
        <taxon>lamiids</taxon>
        <taxon>Lamiales</taxon>
        <taxon>Lentibulariaceae</taxon>
        <taxon>Utricularia</taxon>
    </lineage>
</organism>